<keyword evidence="2" id="KW-0418">Kinase</keyword>
<proteinExistence type="predicted"/>
<protein>
    <submittedName>
        <fullName evidence="2">Inorganic polyphosphate/ATP-NAD kinase</fullName>
    </submittedName>
</protein>
<accession>A0ABQ8UPW6</accession>
<evidence type="ECO:0000313" key="2">
    <source>
        <dbReference type="EMBL" id="KAJ4461214.1"/>
    </source>
</evidence>
<sequence>MMIHNLCQLCNMCAVPQGWYCIALVLMELRRDPPEERQQDQTRKKRIALYTGWFDPPGLHHHKLISEVVKSVEIDRLVIVPFAMSLNKEVHNPALVPPIHRATLLDLAFHRAAPPEVKMKVELFDLETNGFTPLSELVEMYSNDGNEVYIVIGSNVLKRNSVTGLPEIITKVEPEMMCSPPAPPVPSPAPGTVAPPPEMCAPSPSPPPPVVSTSRPMGFISRPRHGSLSAIPMVTGLTMPASLSSSLPPANDLPPAQAQESTLTPVAAEPFAVPPPPPAALAPETLAVVGSRLSTSISFQSTGSLAALQAATTPEESASTSPVPLPTISSGSTAPSLSDGAASLDVRLLDMCPPTPLCFAGAPAHIEPDQLPPRHVLVREPMIGSSKEIRRRIFHRLPYRDLVLPEVADYIDRYGLYLGIIPPITTRLNDTPRVLIVPTSETPPRTVHPSVPARYGGCGALGSAGHVGFLLNNQTVPTPQNSIPAFPVVQTRSASTGQWTSHLAVNDAWVERTTGQTAWIQVKINGNVQLNRLIADGCLISTAAGSTAYAAAMGASPVPVAAPIMLVVGSNVVSPRNWQPCYLPLDTEIEFVCCDPDKRPIRAFVDGVPSDGDVTNMRVRVSRIGAAQLAFAPGCDLAMKLAAVQFPAEDRHRTRQEAHPLAMKLAAVQFPASRTRPATKDRQ</sequence>
<dbReference type="EMBL" id="JAPMOS010000008">
    <property type="protein sequence ID" value="KAJ4461214.1"/>
    <property type="molecule type" value="Genomic_DNA"/>
</dbReference>
<dbReference type="SUPFAM" id="SSF111331">
    <property type="entry name" value="NAD kinase/diacylglycerol kinase-like"/>
    <property type="match status" value="1"/>
</dbReference>
<dbReference type="PANTHER" id="PTHR20275:SF0">
    <property type="entry name" value="NAD KINASE"/>
    <property type="match status" value="1"/>
</dbReference>
<keyword evidence="3" id="KW-1185">Reference proteome</keyword>
<dbReference type="InterPro" id="IPR017437">
    <property type="entry name" value="ATP-NAD_kinase_PpnK-typ_C"/>
</dbReference>
<dbReference type="Gene3D" id="3.40.50.620">
    <property type="entry name" value="HUPs"/>
    <property type="match status" value="1"/>
</dbReference>
<feature type="region of interest" description="Disordered" evidence="1">
    <location>
        <begin position="181"/>
        <end position="212"/>
    </location>
</feature>
<dbReference type="Gene3D" id="2.60.200.30">
    <property type="entry name" value="Probable inorganic polyphosphate/atp-NAD kinase, domain 2"/>
    <property type="match status" value="1"/>
</dbReference>
<gene>
    <name evidence="2" type="ORF">PAPYR_2238</name>
</gene>
<dbReference type="InterPro" id="IPR016064">
    <property type="entry name" value="NAD/diacylglycerol_kinase_sf"/>
</dbReference>
<feature type="compositionally biased region" description="Pro residues" evidence="1">
    <location>
        <begin position="181"/>
        <end position="210"/>
    </location>
</feature>
<evidence type="ECO:0000313" key="3">
    <source>
        <dbReference type="Proteomes" id="UP001141327"/>
    </source>
</evidence>
<dbReference type="GO" id="GO:0016301">
    <property type="term" value="F:kinase activity"/>
    <property type="evidence" value="ECO:0007669"/>
    <property type="project" value="UniProtKB-KW"/>
</dbReference>
<dbReference type="Proteomes" id="UP001141327">
    <property type="component" value="Unassembled WGS sequence"/>
</dbReference>
<feature type="region of interest" description="Disordered" evidence="1">
    <location>
        <begin position="310"/>
        <end position="336"/>
    </location>
</feature>
<keyword evidence="2" id="KW-0808">Transferase</keyword>
<evidence type="ECO:0000256" key="1">
    <source>
        <dbReference type="SAM" id="MobiDB-lite"/>
    </source>
</evidence>
<comment type="caution">
    <text evidence="2">The sequence shown here is derived from an EMBL/GenBank/DDBJ whole genome shotgun (WGS) entry which is preliminary data.</text>
</comment>
<dbReference type="PANTHER" id="PTHR20275">
    <property type="entry name" value="NAD KINASE"/>
    <property type="match status" value="1"/>
</dbReference>
<dbReference type="SUPFAM" id="SSF52374">
    <property type="entry name" value="Nucleotidylyl transferase"/>
    <property type="match status" value="1"/>
</dbReference>
<reference evidence="2" key="1">
    <citation type="journal article" date="2022" name="bioRxiv">
        <title>Genomics of Preaxostyla Flagellates Illuminates Evolutionary Transitions and the Path Towards Mitochondrial Loss.</title>
        <authorList>
            <person name="Novak L.V.F."/>
            <person name="Treitli S.C."/>
            <person name="Pyrih J."/>
            <person name="Halakuc P."/>
            <person name="Pipaliya S.V."/>
            <person name="Vacek V."/>
            <person name="Brzon O."/>
            <person name="Soukal P."/>
            <person name="Eme L."/>
            <person name="Dacks J.B."/>
            <person name="Karnkowska A."/>
            <person name="Elias M."/>
            <person name="Hampl V."/>
        </authorList>
    </citation>
    <scope>NUCLEOTIDE SEQUENCE</scope>
    <source>
        <strain evidence="2">RCP-MX</strain>
    </source>
</reference>
<dbReference type="InterPro" id="IPR014729">
    <property type="entry name" value="Rossmann-like_a/b/a_fold"/>
</dbReference>
<name>A0ABQ8UPW6_9EUKA</name>
<organism evidence="2 3">
    <name type="scientific">Paratrimastix pyriformis</name>
    <dbReference type="NCBI Taxonomy" id="342808"/>
    <lineage>
        <taxon>Eukaryota</taxon>
        <taxon>Metamonada</taxon>
        <taxon>Preaxostyla</taxon>
        <taxon>Paratrimastigidae</taxon>
        <taxon>Paratrimastix</taxon>
    </lineage>
</organism>